<accession>A0A4S2JR56</accession>
<gene>
    <name evidence="2" type="ORF">DBV15_06755</name>
</gene>
<evidence type="ECO:0000256" key="1">
    <source>
        <dbReference type="SAM" id="MobiDB-lite"/>
    </source>
</evidence>
<proteinExistence type="predicted"/>
<feature type="compositionally biased region" description="Basic and acidic residues" evidence="1">
    <location>
        <begin position="693"/>
        <end position="703"/>
    </location>
</feature>
<feature type="compositionally biased region" description="Basic and acidic residues" evidence="1">
    <location>
        <begin position="28"/>
        <end position="51"/>
    </location>
</feature>
<feature type="compositionally biased region" description="Polar residues" evidence="1">
    <location>
        <begin position="116"/>
        <end position="137"/>
    </location>
</feature>
<feature type="compositionally biased region" description="Basic residues" evidence="1">
    <location>
        <begin position="86"/>
        <end position="103"/>
    </location>
</feature>
<name>A0A4S2JR56_9HYME</name>
<protein>
    <submittedName>
        <fullName evidence="2">Uncharacterized protein</fullName>
    </submittedName>
</protein>
<feature type="region of interest" description="Disordered" evidence="1">
    <location>
        <begin position="614"/>
        <end position="704"/>
    </location>
</feature>
<evidence type="ECO:0000313" key="2">
    <source>
        <dbReference type="EMBL" id="TGZ38413.1"/>
    </source>
</evidence>
<dbReference type="Proteomes" id="UP000310200">
    <property type="component" value="Unassembled WGS sequence"/>
</dbReference>
<keyword evidence="3" id="KW-1185">Reference proteome</keyword>
<feature type="compositionally biased region" description="Basic and acidic residues" evidence="1">
    <location>
        <begin position="61"/>
        <end position="85"/>
    </location>
</feature>
<dbReference type="EMBL" id="QBLH01003435">
    <property type="protein sequence ID" value="TGZ38413.1"/>
    <property type="molecule type" value="Genomic_DNA"/>
</dbReference>
<dbReference type="AlphaFoldDB" id="A0A4S2JR56"/>
<evidence type="ECO:0000313" key="3">
    <source>
        <dbReference type="Proteomes" id="UP000310200"/>
    </source>
</evidence>
<organism evidence="2 3">
    <name type="scientific">Temnothorax longispinosus</name>
    <dbReference type="NCBI Taxonomy" id="300112"/>
    <lineage>
        <taxon>Eukaryota</taxon>
        <taxon>Metazoa</taxon>
        <taxon>Ecdysozoa</taxon>
        <taxon>Arthropoda</taxon>
        <taxon>Hexapoda</taxon>
        <taxon>Insecta</taxon>
        <taxon>Pterygota</taxon>
        <taxon>Neoptera</taxon>
        <taxon>Endopterygota</taxon>
        <taxon>Hymenoptera</taxon>
        <taxon>Apocrita</taxon>
        <taxon>Aculeata</taxon>
        <taxon>Formicoidea</taxon>
        <taxon>Formicidae</taxon>
        <taxon>Myrmicinae</taxon>
        <taxon>Temnothorax</taxon>
    </lineage>
</organism>
<feature type="region of interest" description="Disordered" evidence="1">
    <location>
        <begin position="1"/>
        <end position="149"/>
    </location>
</feature>
<sequence>MLADEEAYSGGTRTGECSRLNVKSASGLKEKIEEEMGEEERKRERAEKAERNSSALRRHLNHVEDERMRERGISRQNRGEDERSGKEKKRKKERERRGRRRLAVIRWGEGEKRVPGNSSQRPKTGSLCSTKETSGAQNEEDLSILQPEDRTAFLSKTPSLIEKQRLPMTYENTDSGSGWRSGKLYLFISDHVSHSRATVKEVTVEIRAFVLLARLNRSPTVKERRADHLGCAIDQTARELNVEQSVEYKQLEKYSVQGETRDGAPRREAGSSSVPVSSYLIAISRSPPRCWRDYRVFVIPALCAASALRTITNHLQKKINRERMLRRCDGMKTNGTKGLANVKRVYRGVRREERRNSRESTEFKGHLRVPALCLFNLLYGQTAANSAAKHTCPGLRSNSLLGGAKLILLYQMSPTREHWVYAGLRRRKLRARISYVRGREHVRNVPSTVSRACVYATKAVKLSRDKTNDDVSNLERRAGTLFHRYDANYSSLSELDICADIQYTLVYTDPAELGKYEQPSFSQVIQYSGTPRGNAESQRTLTVARVLCQIEFQDLHDRESLPLSNPELRKCRTYKMFRQTKQELAVRAVCQDDIRNRKGRRVVGDRTYQREISRSGIRDIGRRRRAPRRGPNEISRVPMNVASQKNGPELDTEERKRQKEKEKDLPGHGKTGERTRATQPPPDERTGTSQRETLIHEQEDLSPRTRILNFSPWRGKPRDVREKPNATLCFNVTL</sequence>
<feature type="compositionally biased region" description="Basic and acidic residues" evidence="1">
    <location>
        <begin position="653"/>
        <end position="686"/>
    </location>
</feature>
<comment type="caution">
    <text evidence="2">The sequence shown here is derived from an EMBL/GenBank/DDBJ whole genome shotgun (WGS) entry which is preliminary data.</text>
</comment>
<reference evidence="2 3" key="1">
    <citation type="journal article" date="2019" name="Philos. Trans. R. Soc. Lond., B, Biol. Sci.">
        <title>Ant behaviour and brain gene expression of defending hosts depend on the ecological success of the intruding social parasite.</title>
        <authorList>
            <person name="Kaur R."/>
            <person name="Stoldt M."/>
            <person name="Jongepier E."/>
            <person name="Feldmeyer B."/>
            <person name="Menzel F."/>
            <person name="Bornberg-Bauer E."/>
            <person name="Foitzik S."/>
        </authorList>
    </citation>
    <scope>NUCLEOTIDE SEQUENCE [LARGE SCALE GENOMIC DNA]</scope>
    <source>
        <tissue evidence="2">Whole body</tissue>
    </source>
</reference>